<dbReference type="EMBL" id="CASHTH010002455">
    <property type="protein sequence ID" value="CAI8030025.1"/>
    <property type="molecule type" value="Genomic_DNA"/>
</dbReference>
<dbReference type="InterPro" id="IPR010736">
    <property type="entry name" value="SHIPPO-rpt"/>
</dbReference>
<keyword evidence="3" id="KW-1185">Reference proteome</keyword>
<accession>A0AA35WXA2</accession>
<protein>
    <submittedName>
        <fullName evidence="2">Uncharacterized protein</fullName>
    </submittedName>
</protein>
<organism evidence="2 3">
    <name type="scientific">Geodia barretti</name>
    <name type="common">Barrett's horny sponge</name>
    <dbReference type="NCBI Taxonomy" id="519541"/>
    <lineage>
        <taxon>Eukaryota</taxon>
        <taxon>Metazoa</taxon>
        <taxon>Porifera</taxon>
        <taxon>Demospongiae</taxon>
        <taxon>Heteroscleromorpha</taxon>
        <taxon>Tetractinellida</taxon>
        <taxon>Astrophorina</taxon>
        <taxon>Geodiidae</taxon>
        <taxon>Geodia</taxon>
    </lineage>
</organism>
<name>A0AA35WXA2_GEOBA</name>
<feature type="region of interest" description="Disordered" evidence="1">
    <location>
        <begin position="50"/>
        <end position="138"/>
    </location>
</feature>
<proteinExistence type="predicted"/>
<comment type="caution">
    <text evidence="2">The sequence shown here is derived from an EMBL/GenBank/DDBJ whole genome shotgun (WGS) entry which is preliminary data.</text>
</comment>
<gene>
    <name evidence="2" type="ORF">GBAR_LOCUS17020</name>
</gene>
<feature type="compositionally biased region" description="Polar residues" evidence="1">
    <location>
        <begin position="50"/>
        <end position="62"/>
    </location>
</feature>
<sequence>MCLPRPPVLGNMNMTENLRITRLQNTPMVFPYQQDPVRLLFLSSVELTESAADSNPGPNQYRVQHDPTQHSPPSFTMGARFTDHTPQSTGPGPSNYHPKQRPSSAVSITPRRSREKKSCVPGANHYHVPPSLTRRGISSGHMTSLKGRRSIVCYSGFPSSHLSRLASLAL</sequence>
<evidence type="ECO:0000256" key="1">
    <source>
        <dbReference type="SAM" id="MobiDB-lite"/>
    </source>
</evidence>
<dbReference type="AlphaFoldDB" id="A0AA35WXA2"/>
<dbReference type="Proteomes" id="UP001174909">
    <property type="component" value="Unassembled WGS sequence"/>
</dbReference>
<evidence type="ECO:0000313" key="3">
    <source>
        <dbReference type="Proteomes" id="UP001174909"/>
    </source>
</evidence>
<dbReference type="Pfam" id="PF07004">
    <property type="entry name" value="SHIPPO-rpt"/>
    <property type="match status" value="1"/>
</dbReference>
<evidence type="ECO:0000313" key="2">
    <source>
        <dbReference type="EMBL" id="CAI8030025.1"/>
    </source>
</evidence>
<reference evidence="2" key="1">
    <citation type="submission" date="2023-03" db="EMBL/GenBank/DDBJ databases">
        <authorList>
            <person name="Steffen K."/>
            <person name="Cardenas P."/>
        </authorList>
    </citation>
    <scope>NUCLEOTIDE SEQUENCE</scope>
</reference>